<evidence type="ECO:0000313" key="2">
    <source>
        <dbReference type="Proteomes" id="UP001303473"/>
    </source>
</evidence>
<organism evidence="1 2">
    <name type="scientific">Diplogelasinospora grovesii</name>
    <dbReference type="NCBI Taxonomy" id="303347"/>
    <lineage>
        <taxon>Eukaryota</taxon>
        <taxon>Fungi</taxon>
        <taxon>Dikarya</taxon>
        <taxon>Ascomycota</taxon>
        <taxon>Pezizomycotina</taxon>
        <taxon>Sordariomycetes</taxon>
        <taxon>Sordariomycetidae</taxon>
        <taxon>Sordariales</taxon>
        <taxon>Diplogelasinosporaceae</taxon>
        <taxon>Diplogelasinospora</taxon>
    </lineage>
</organism>
<sequence>GSFLNAPFYKDLAKDFRFISVRRNLELFLSLPVEARDKLLKRLNYVKIL</sequence>
<dbReference type="EMBL" id="MU853813">
    <property type="protein sequence ID" value="KAK3939336.1"/>
    <property type="molecule type" value="Genomic_DNA"/>
</dbReference>
<name>A0AAN6S4B0_9PEZI</name>
<dbReference type="AlphaFoldDB" id="A0AAN6S4B0"/>
<feature type="non-terminal residue" evidence="1">
    <location>
        <position position="1"/>
    </location>
</feature>
<proteinExistence type="predicted"/>
<dbReference type="Proteomes" id="UP001303473">
    <property type="component" value="Unassembled WGS sequence"/>
</dbReference>
<reference evidence="2" key="1">
    <citation type="journal article" date="2023" name="Mol. Phylogenet. Evol.">
        <title>Genome-scale phylogeny and comparative genomics of the fungal order Sordariales.</title>
        <authorList>
            <person name="Hensen N."/>
            <person name="Bonometti L."/>
            <person name="Westerberg I."/>
            <person name="Brannstrom I.O."/>
            <person name="Guillou S."/>
            <person name="Cros-Aarteil S."/>
            <person name="Calhoun S."/>
            <person name="Haridas S."/>
            <person name="Kuo A."/>
            <person name="Mondo S."/>
            <person name="Pangilinan J."/>
            <person name="Riley R."/>
            <person name="LaButti K."/>
            <person name="Andreopoulos B."/>
            <person name="Lipzen A."/>
            <person name="Chen C."/>
            <person name="Yan M."/>
            <person name="Daum C."/>
            <person name="Ng V."/>
            <person name="Clum A."/>
            <person name="Steindorff A."/>
            <person name="Ohm R.A."/>
            <person name="Martin F."/>
            <person name="Silar P."/>
            <person name="Natvig D.O."/>
            <person name="Lalanne C."/>
            <person name="Gautier V."/>
            <person name="Ament-Velasquez S.L."/>
            <person name="Kruys A."/>
            <person name="Hutchinson M.I."/>
            <person name="Powell A.J."/>
            <person name="Barry K."/>
            <person name="Miller A.N."/>
            <person name="Grigoriev I.V."/>
            <person name="Debuchy R."/>
            <person name="Gladieux P."/>
            <person name="Hiltunen Thoren M."/>
            <person name="Johannesson H."/>
        </authorList>
    </citation>
    <scope>NUCLEOTIDE SEQUENCE [LARGE SCALE GENOMIC DNA]</scope>
    <source>
        <strain evidence="2">CBS 340.73</strain>
    </source>
</reference>
<evidence type="ECO:0000313" key="1">
    <source>
        <dbReference type="EMBL" id="KAK3939336.1"/>
    </source>
</evidence>
<gene>
    <name evidence="1" type="ORF">QBC46DRAFT_263507</name>
</gene>
<keyword evidence="2" id="KW-1185">Reference proteome</keyword>
<protein>
    <submittedName>
        <fullName evidence="1">Uncharacterized protein</fullName>
    </submittedName>
</protein>
<accession>A0AAN6S4B0</accession>
<comment type="caution">
    <text evidence="1">The sequence shown here is derived from an EMBL/GenBank/DDBJ whole genome shotgun (WGS) entry which is preliminary data.</text>
</comment>